<dbReference type="Proteomes" id="UP001190926">
    <property type="component" value="Unassembled WGS sequence"/>
</dbReference>
<feature type="transmembrane region" description="Helical" evidence="6">
    <location>
        <begin position="373"/>
        <end position="390"/>
    </location>
</feature>
<keyword evidence="5 6" id="KW-0472">Membrane</keyword>
<comment type="similarity">
    <text evidence="2 6">Belongs to the multi antimicrobial extrusion (MATE) (TC 2.A.66.1) family.</text>
</comment>
<feature type="transmembrane region" description="Helical" evidence="6">
    <location>
        <begin position="432"/>
        <end position="453"/>
    </location>
</feature>
<feature type="transmembrane region" description="Helical" evidence="6">
    <location>
        <begin position="40"/>
        <end position="60"/>
    </location>
</feature>
<gene>
    <name evidence="7" type="ORF">C2S53_006639</name>
</gene>
<dbReference type="NCBIfam" id="TIGR00797">
    <property type="entry name" value="matE"/>
    <property type="match status" value="1"/>
</dbReference>
<dbReference type="InterPro" id="IPR045069">
    <property type="entry name" value="MATE_euk"/>
</dbReference>
<evidence type="ECO:0000256" key="6">
    <source>
        <dbReference type="RuleBase" id="RU004914"/>
    </source>
</evidence>
<dbReference type="GO" id="GO:0042910">
    <property type="term" value="F:xenobiotic transmembrane transporter activity"/>
    <property type="evidence" value="ECO:0007669"/>
    <property type="project" value="InterPro"/>
</dbReference>
<feature type="transmembrane region" description="Helical" evidence="6">
    <location>
        <begin position="329"/>
        <end position="353"/>
    </location>
</feature>
<evidence type="ECO:0000256" key="2">
    <source>
        <dbReference type="ARBA" id="ARBA00010199"/>
    </source>
</evidence>
<feature type="transmembrane region" description="Helical" evidence="6">
    <location>
        <begin position="180"/>
        <end position="200"/>
    </location>
</feature>
<evidence type="ECO:0000256" key="5">
    <source>
        <dbReference type="ARBA" id="ARBA00023136"/>
    </source>
</evidence>
<evidence type="ECO:0000256" key="4">
    <source>
        <dbReference type="ARBA" id="ARBA00022989"/>
    </source>
</evidence>
<name>A0AAD4P721_PERFH</name>
<sequence length="482" mass="52540">MDDGIQDELLSLEGKEVGDQLKERVYEESKKIWKTALPGMIARVTSFGALIVTQSFIGHISSVDLAAYALVQTLTVRFVSGILIGMSSATETLCGQAYGAKQYHMMGIYLQRSWIVDFITATILLPLFIFGSSLFKLLGEESDIAEAAGYISWWFIPLIYGYVFTLTMQMYLQAQQKNSVVAWISIVQLLVHVPLSWLFVYQLNWGIDGAMAALTISSWLVAFAQLGYVMGGWCPQTWTGLTTASFKDLLPVVKLSISSGVMICLELWYNSILVLLAGYMPNAEVAISAFSICLNLNGWEFMISLGFLGAACVRIANEVGRGDVKATKFSIKVLISTSVVIGVVCSILCLALGHNLGYLFTNDVAVVKSVSNLSYLLALSMLLNSIYPVLSGVSVGAGLQGTVAVINLCCYYVIGIPVGALLGYVAHLQVQGIWIGMIIGIVGQTLALSYMVWKTDWDLQVKLAADRLHRWSLKSSAHNGHA</sequence>
<reference evidence="7 8" key="1">
    <citation type="journal article" date="2021" name="Nat. Commun.">
        <title>Incipient diploidization of the medicinal plant Perilla within 10,000 years.</title>
        <authorList>
            <person name="Zhang Y."/>
            <person name="Shen Q."/>
            <person name="Leng L."/>
            <person name="Zhang D."/>
            <person name="Chen S."/>
            <person name="Shi Y."/>
            <person name="Ning Z."/>
            <person name="Chen S."/>
        </authorList>
    </citation>
    <scope>NUCLEOTIDE SEQUENCE [LARGE SCALE GENOMIC DNA]</scope>
    <source>
        <strain evidence="8">cv. PC099</strain>
    </source>
</reference>
<dbReference type="GO" id="GO:1990961">
    <property type="term" value="P:xenobiotic detoxification by transmembrane export across the plasma membrane"/>
    <property type="evidence" value="ECO:0007669"/>
    <property type="project" value="InterPro"/>
</dbReference>
<feature type="transmembrane region" description="Helical" evidence="6">
    <location>
        <begin position="402"/>
        <end position="426"/>
    </location>
</feature>
<dbReference type="GO" id="GO:0016020">
    <property type="term" value="C:membrane"/>
    <property type="evidence" value="ECO:0007669"/>
    <property type="project" value="UniProtKB-SubCell"/>
</dbReference>
<feature type="transmembrane region" description="Helical" evidence="6">
    <location>
        <begin position="255"/>
        <end position="279"/>
    </location>
</feature>
<proteinExistence type="inferred from homology"/>
<dbReference type="Pfam" id="PF01554">
    <property type="entry name" value="MatE"/>
    <property type="match status" value="2"/>
</dbReference>
<dbReference type="InterPro" id="IPR002528">
    <property type="entry name" value="MATE_fam"/>
</dbReference>
<organism evidence="7 8">
    <name type="scientific">Perilla frutescens var. hirtella</name>
    <name type="common">Perilla citriodora</name>
    <name type="synonym">Perilla setoyensis</name>
    <dbReference type="NCBI Taxonomy" id="608512"/>
    <lineage>
        <taxon>Eukaryota</taxon>
        <taxon>Viridiplantae</taxon>
        <taxon>Streptophyta</taxon>
        <taxon>Embryophyta</taxon>
        <taxon>Tracheophyta</taxon>
        <taxon>Spermatophyta</taxon>
        <taxon>Magnoliopsida</taxon>
        <taxon>eudicotyledons</taxon>
        <taxon>Gunneridae</taxon>
        <taxon>Pentapetalae</taxon>
        <taxon>asterids</taxon>
        <taxon>lamiids</taxon>
        <taxon>Lamiales</taxon>
        <taxon>Lamiaceae</taxon>
        <taxon>Nepetoideae</taxon>
        <taxon>Elsholtzieae</taxon>
        <taxon>Perilla</taxon>
    </lineage>
</organism>
<evidence type="ECO:0000313" key="8">
    <source>
        <dbReference type="Proteomes" id="UP001190926"/>
    </source>
</evidence>
<evidence type="ECO:0000313" key="7">
    <source>
        <dbReference type="EMBL" id="KAH6828641.1"/>
    </source>
</evidence>
<evidence type="ECO:0000256" key="3">
    <source>
        <dbReference type="ARBA" id="ARBA00022692"/>
    </source>
</evidence>
<dbReference type="EMBL" id="SDAM02000121">
    <property type="protein sequence ID" value="KAH6828641.1"/>
    <property type="molecule type" value="Genomic_DNA"/>
</dbReference>
<dbReference type="AlphaFoldDB" id="A0AAD4P721"/>
<dbReference type="PANTHER" id="PTHR11206">
    <property type="entry name" value="MULTIDRUG RESISTANCE PROTEIN"/>
    <property type="match status" value="1"/>
</dbReference>
<feature type="transmembrane region" description="Helical" evidence="6">
    <location>
        <begin position="212"/>
        <end position="234"/>
    </location>
</feature>
<feature type="transmembrane region" description="Helical" evidence="6">
    <location>
        <begin position="147"/>
        <end position="168"/>
    </location>
</feature>
<comment type="subcellular location">
    <subcellularLocation>
        <location evidence="1">Membrane</location>
        <topology evidence="1">Multi-pass membrane protein</topology>
    </subcellularLocation>
</comment>
<keyword evidence="4 6" id="KW-1133">Transmembrane helix</keyword>
<keyword evidence="8" id="KW-1185">Reference proteome</keyword>
<evidence type="ECO:0000256" key="1">
    <source>
        <dbReference type="ARBA" id="ARBA00004141"/>
    </source>
</evidence>
<comment type="caution">
    <text evidence="7">The sequence shown here is derived from an EMBL/GenBank/DDBJ whole genome shotgun (WGS) entry which is preliminary data.</text>
</comment>
<dbReference type="CDD" id="cd13132">
    <property type="entry name" value="MATE_eukaryotic"/>
    <property type="match status" value="1"/>
</dbReference>
<accession>A0AAD4P721</accession>
<feature type="transmembrane region" description="Helical" evidence="6">
    <location>
        <begin position="114"/>
        <end position="135"/>
    </location>
</feature>
<protein>
    <recommendedName>
        <fullName evidence="6">Protein DETOXIFICATION</fullName>
    </recommendedName>
    <alternativeName>
        <fullName evidence="6">Multidrug and toxic compound extrusion protein</fullName>
    </alternativeName>
</protein>
<dbReference type="GO" id="GO:0015297">
    <property type="term" value="F:antiporter activity"/>
    <property type="evidence" value="ECO:0007669"/>
    <property type="project" value="InterPro"/>
</dbReference>
<keyword evidence="3 6" id="KW-0812">Transmembrane</keyword>